<keyword evidence="4" id="KW-1185">Reference proteome</keyword>
<sequence length="325" mass="36195">MPYNIDANGFASYSDENTYLSAAPIVPSPRHSPYHSPHHSPYHSPVPSPHGSPNISPMYLDENYNYYQPSTGYVGVPMMPTGFVPLPPSPSSYPGMFVPLTPSPRNSPQHPSVALPPGGVAAYPQYQQAYYGPQYNAHHVPPAGNMYSNNHQHAPRPQISLILGSARYVNLDLSIPTFSAMTKPGGWQTTQPKPIHDGYLAKSATQPEVFDMNIICKGFGRFEKDWKITIRSRNSRPITIGDVLRAVYHGMQTQVTHAEWAAMAQTEVIDASRSYTRRVRASDSDFVAMQGVRRVDLLKEKYFFGGIKQIRGDDLFNFELLVKAK</sequence>
<evidence type="ECO:0000256" key="1">
    <source>
        <dbReference type="SAM" id="MobiDB-lite"/>
    </source>
</evidence>
<dbReference type="AlphaFoldDB" id="A0A286U7C7"/>
<dbReference type="Pfam" id="PF20415">
    <property type="entry name" value="DUF6699"/>
    <property type="match status" value="1"/>
</dbReference>
<dbReference type="OrthoDB" id="3251728at2759"/>
<proteinExistence type="predicted"/>
<feature type="compositionally biased region" description="Basic residues" evidence="1">
    <location>
        <begin position="32"/>
        <end position="41"/>
    </location>
</feature>
<protein>
    <recommendedName>
        <fullName evidence="2">DUF6699 domain-containing protein</fullName>
    </recommendedName>
</protein>
<feature type="domain" description="DUF6699" evidence="2">
    <location>
        <begin position="189"/>
        <end position="309"/>
    </location>
</feature>
<comment type="caution">
    <text evidence="3">The sequence shown here is derived from an EMBL/GenBank/DDBJ whole genome shotgun (WGS) entry which is preliminary data.</text>
</comment>
<accession>A0A286U7C7</accession>
<dbReference type="EMBL" id="NBII01000010">
    <property type="protein sequence ID" value="PAV15478.1"/>
    <property type="molecule type" value="Genomic_DNA"/>
</dbReference>
<dbReference type="InterPro" id="IPR046522">
    <property type="entry name" value="DUF6699"/>
</dbReference>
<organism evidence="3 4">
    <name type="scientific">Pyrrhoderma noxium</name>
    <dbReference type="NCBI Taxonomy" id="2282107"/>
    <lineage>
        <taxon>Eukaryota</taxon>
        <taxon>Fungi</taxon>
        <taxon>Dikarya</taxon>
        <taxon>Basidiomycota</taxon>
        <taxon>Agaricomycotina</taxon>
        <taxon>Agaricomycetes</taxon>
        <taxon>Hymenochaetales</taxon>
        <taxon>Hymenochaetaceae</taxon>
        <taxon>Pyrrhoderma</taxon>
    </lineage>
</organism>
<evidence type="ECO:0000313" key="3">
    <source>
        <dbReference type="EMBL" id="PAV15478.1"/>
    </source>
</evidence>
<evidence type="ECO:0000259" key="2">
    <source>
        <dbReference type="Pfam" id="PF20415"/>
    </source>
</evidence>
<dbReference type="Proteomes" id="UP000217199">
    <property type="component" value="Unassembled WGS sequence"/>
</dbReference>
<gene>
    <name evidence="3" type="ORF">PNOK_0924200</name>
</gene>
<evidence type="ECO:0000313" key="4">
    <source>
        <dbReference type="Proteomes" id="UP000217199"/>
    </source>
</evidence>
<reference evidence="3 4" key="1">
    <citation type="journal article" date="2017" name="Mol. Ecol.">
        <title>Comparative and population genomic landscape of Phellinus noxius: A hypervariable fungus causing root rot in trees.</title>
        <authorList>
            <person name="Chung C.L."/>
            <person name="Lee T.J."/>
            <person name="Akiba M."/>
            <person name="Lee H.H."/>
            <person name="Kuo T.H."/>
            <person name="Liu D."/>
            <person name="Ke H.M."/>
            <person name="Yokoi T."/>
            <person name="Roa M.B."/>
            <person name="Lu M.J."/>
            <person name="Chang Y.Y."/>
            <person name="Ann P.J."/>
            <person name="Tsai J.N."/>
            <person name="Chen C.Y."/>
            <person name="Tzean S.S."/>
            <person name="Ota Y."/>
            <person name="Hattori T."/>
            <person name="Sahashi N."/>
            <person name="Liou R.F."/>
            <person name="Kikuchi T."/>
            <person name="Tsai I.J."/>
        </authorList>
    </citation>
    <scope>NUCLEOTIDE SEQUENCE [LARGE SCALE GENOMIC DNA]</scope>
    <source>
        <strain evidence="3 4">FFPRI411160</strain>
    </source>
</reference>
<feature type="region of interest" description="Disordered" evidence="1">
    <location>
        <begin position="30"/>
        <end position="54"/>
    </location>
</feature>
<dbReference type="InParanoid" id="A0A286U7C7"/>
<dbReference type="STRING" id="2282107.A0A286U7C7"/>
<name>A0A286U7C7_9AGAM</name>